<dbReference type="AlphaFoldDB" id="A0A498NKS5"/>
<sequence>MASVLIPADAGFPSCFYSCRSHGSCICLLAPAQSLVQSADKHETSRPTADPASHSGSGVAGGALDGEPARDPPFLSPPPSRHRCGLVSEAFQSRLFTVVITCALIDKVEKQH</sequence>
<accession>A0A498NKS5</accession>
<evidence type="ECO:0000313" key="3">
    <source>
        <dbReference type="Proteomes" id="UP000290572"/>
    </source>
</evidence>
<comment type="caution">
    <text evidence="2">The sequence shown here is derived from an EMBL/GenBank/DDBJ whole genome shotgun (WGS) entry which is preliminary data.</text>
</comment>
<evidence type="ECO:0000313" key="2">
    <source>
        <dbReference type="EMBL" id="RXN32493.1"/>
    </source>
</evidence>
<gene>
    <name evidence="2" type="ORF">ROHU_016132</name>
</gene>
<evidence type="ECO:0000256" key="1">
    <source>
        <dbReference type="SAM" id="MobiDB-lite"/>
    </source>
</evidence>
<keyword evidence="3" id="KW-1185">Reference proteome</keyword>
<name>A0A498NKS5_LABRO</name>
<organism evidence="2 3">
    <name type="scientific">Labeo rohita</name>
    <name type="common">Indian major carp</name>
    <name type="synonym">Cyprinus rohita</name>
    <dbReference type="NCBI Taxonomy" id="84645"/>
    <lineage>
        <taxon>Eukaryota</taxon>
        <taxon>Metazoa</taxon>
        <taxon>Chordata</taxon>
        <taxon>Craniata</taxon>
        <taxon>Vertebrata</taxon>
        <taxon>Euteleostomi</taxon>
        <taxon>Actinopterygii</taxon>
        <taxon>Neopterygii</taxon>
        <taxon>Teleostei</taxon>
        <taxon>Ostariophysi</taxon>
        <taxon>Cypriniformes</taxon>
        <taxon>Cyprinidae</taxon>
        <taxon>Labeoninae</taxon>
        <taxon>Labeonini</taxon>
        <taxon>Labeo</taxon>
    </lineage>
</organism>
<reference evidence="2 3" key="1">
    <citation type="submission" date="2018-03" db="EMBL/GenBank/DDBJ databases">
        <title>Draft genome sequence of Rohu Carp (Labeo rohita).</title>
        <authorList>
            <person name="Das P."/>
            <person name="Kushwaha B."/>
            <person name="Joshi C.G."/>
            <person name="Kumar D."/>
            <person name="Nagpure N.S."/>
            <person name="Sahoo L."/>
            <person name="Das S.P."/>
            <person name="Bit A."/>
            <person name="Patnaik S."/>
            <person name="Meher P.K."/>
            <person name="Jayasankar P."/>
            <person name="Koringa P.G."/>
            <person name="Patel N.V."/>
            <person name="Hinsu A.T."/>
            <person name="Kumar R."/>
            <person name="Pandey M."/>
            <person name="Agarwal S."/>
            <person name="Srivastava S."/>
            <person name="Singh M."/>
            <person name="Iquebal M.A."/>
            <person name="Jaiswal S."/>
            <person name="Angadi U.B."/>
            <person name="Kumar N."/>
            <person name="Raza M."/>
            <person name="Shah T.M."/>
            <person name="Rai A."/>
            <person name="Jena J.K."/>
        </authorList>
    </citation>
    <scope>NUCLEOTIDE SEQUENCE [LARGE SCALE GENOMIC DNA]</scope>
    <source>
        <strain evidence="2">DASCIFA01</strain>
        <tissue evidence="2">Testis</tissue>
    </source>
</reference>
<proteinExistence type="predicted"/>
<dbReference type="Proteomes" id="UP000290572">
    <property type="component" value="Unassembled WGS sequence"/>
</dbReference>
<dbReference type="EMBL" id="QBIY01011366">
    <property type="protein sequence ID" value="RXN32493.1"/>
    <property type="molecule type" value="Genomic_DNA"/>
</dbReference>
<feature type="region of interest" description="Disordered" evidence="1">
    <location>
        <begin position="38"/>
        <end position="80"/>
    </location>
</feature>
<protein>
    <submittedName>
        <fullName evidence="2">Uncharacterized protein</fullName>
    </submittedName>
</protein>